<sequence>MNGIKKLLGKLEWYINARPYRYIVYSMILNLLESMMLFVILYYLFILKVVEGLFENS</sequence>
<evidence type="ECO:0000313" key="2">
    <source>
        <dbReference type="EMBL" id="GAH18883.1"/>
    </source>
</evidence>
<reference evidence="2" key="1">
    <citation type="journal article" date="2014" name="Front. Microbiol.">
        <title>High frequency of phylogenetically diverse reductive dehalogenase-homologous genes in deep subseafloor sedimentary metagenomes.</title>
        <authorList>
            <person name="Kawai M."/>
            <person name="Futagami T."/>
            <person name="Toyoda A."/>
            <person name="Takaki Y."/>
            <person name="Nishi S."/>
            <person name="Hori S."/>
            <person name="Arai W."/>
            <person name="Tsubouchi T."/>
            <person name="Morono Y."/>
            <person name="Uchiyama I."/>
            <person name="Ito T."/>
            <person name="Fujiyama A."/>
            <person name="Inagaki F."/>
            <person name="Takami H."/>
        </authorList>
    </citation>
    <scope>NUCLEOTIDE SEQUENCE</scope>
    <source>
        <strain evidence="2">Expedition CK06-06</strain>
    </source>
</reference>
<dbReference type="EMBL" id="BARU01004195">
    <property type="protein sequence ID" value="GAH18883.1"/>
    <property type="molecule type" value="Genomic_DNA"/>
</dbReference>
<keyword evidence="1" id="KW-0472">Membrane</keyword>
<comment type="caution">
    <text evidence="2">The sequence shown here is derived from an EMBL/GenBank/DDBJ whole genome shotgun (WGS) entry which is preliminary data.</text>
</comment>
<organism evidence="2">
    <name type="scientific">marine sediment metagenome</name>
    <dbReference type="NCBI Taxonomy" id="412755"/>
    <lineage>
        <taxon>unclassified sequences</taxon>
        <taxon>metagenomes</taxon>
        <taxon>ecological metagenomes</taxon>
    </lineage>
</organism>
<feature type="transmembrane region" description="Helical" evidence="1">
    <location>
        <begin position="20"/>
        <end position="45"/>
    </location>
</feature>
<accession>X1FDP9</accession>
<gene>
    <name evidence="2" type="ORF">S03H2_08581</name>
</gene>
<proteinExistence type="predicted"/>
<evidence type="ECO:0000256" key="1">
    <source>
        <dbReference type="SAM" id="Phobius"/>
    </source>
</evidence>
<protein>
    <submittedName>
        <fullName evidence="2">Uncharacterized protein</fullName>
    </submittedName>
</protein>
<keyword evidence="1" id="KW-0812">Transmembrane</keyword>
<dbReference type="AlphaFoldDB" id="X1FDP9"/>
<name>X1FDP9_9ZZZZ</name>
<keyword evidence="1" id="KW-1133">Transmembrane helix</keyword>